<dbReference type="RefSeq" id="XP_009492715.1">
    <property type="nucleotide sequence ID" value="XM_009494440.1"/>
</dbReference>
<protein>
    <submittedName>
        <fullName evidence="2">Uncharacterized protein</fullName>
    </submittedName>
</protein>
<dbReference type="GeneID" id="20525289"/>
<evidence type="ECO:0000313" key="3">
    <source>
        <dbReference type="Proteomes" id="UP000030693"/>
    </source>
</evidence>
<name>A0A058ZF88_FONAL</name>
<gene>
    <name evidence="2" type="ORF">H696_00564</name>
</gene>
<evidence type="ECO:0000256" key="1">
    <source>
        <dbReference type="SAM" id="MobiDB-lite"/>
    </source>
</evidence>
<keyword evidence="3" id="KW-1185">Reference proteome</keyword>
<organism evidence="2">
    <name type="scientific">Fonticula alba</name>
    <name type="common">Slime mold</name>
    <dbReference type="NCBI Taxonomy" id="691883"/>
    <lineage>
        <taxon>Eukaryota</taxon>
        <taxon>Rotosphaerida</taxon>
        <taxon>Fonticulaceae</taxon>
        <taxon>Fonticula</taxon>
    </lineage>
</organism>
<feature type="region of interest" description="Disordered" evidence="1">
    <location>
        <begin position="71"/>
        <end position="92"/>
    </location>
</feature>
<evidence type="ECO:0000313" key="2">
    <source>
        <dbReference type="EMBL" id="KCV73014.1"/>
    </source>
</evidence>
<feature type="compositionally biased region" description="Low complexity" evidence="1">
    <location>
        <begin position="71"/>
        <end position="87"/>
    </location>
</feature>
<feature type="compositionally biased region" description="Pro residues" evidence="1">
    <location>
        <begin position="519"/>
        <end position="533"/>
    </location>
</feature>
<dbReference type="EMBL" id="KB932201">
    <property type="protein sequence ID" value="KCV73014.1"/>
    <property type="molecule type" value="Genomic_DNA"/>
</dbReference>
<accession>A0A058ZF88</accession>
<proteinExistence type="predicted"/>
<dbReference type="Proteomes" id="UP000030693">
    <property type="component" value="Unassembled WGS sequence"/>
</dbReference>
<dbReference type="AlphaFoldDB" id="A0A058ZF88"/>
<reference evidence="2" key="1">
    <citation type="submission" date="2013-04" db="EMBL/GenBank/DDBJ databases">
        <title>The Genome Sequence of Fonticula alba ATCC 38817.</title>
        <authorList>
            <consortium name="The Broad Institute Genomics Platform"/>
            <person name="Russ C."/>
            <person name="Cuomo C."/>
            <person name="Burger G."/>
            <person name="Gray M.W."/>
            <person name="Holland P.W.H."/>
            <person name="King N."/>
            <person name="Lang F.B.F."/>
            <person name="Roger A.J."/>
            <person name="Ruiz-Trillo I."/>
            <person name="Brown M."/>
            <person name="Walker B."/>
            <person name="Young S."/>
            <person name="Zeng Q."/>
            <person name="Gargeya S."/>
            <person name="Fitzgerald M."/>
            <person name="Haas B."/>
            <person name="Abouelleil A."/>
            <person name="Allen A.W."/>
            <person name="Alvarado L."/>
            <person name="Arachchi H.M."/>
            <person name="Berlin A.M."/>
            <person name="Chapman S.B."/>
            <person name="Gainer-Dewar J."/>
            <person name="Goldberg J."/>
            <person name="Griggs A."/>
            <person name="Gujja S."/>
            <person name="Hansen M."/>
            <person name="Howarth C."/>
            <person name="Imamovic A."/>
            <person name="Ireland A."/>
            <person name="Larimer J."/>
            <person name="McCowan C."/>
            <person name="Murphy C."/>
            <person name="Pearson M."/>
            <person name="Poon T.W."/>
            <person name="Priest M."/>
            <person name="Roberts A."/>
            <person name="Saif S."/>
            <person name="Shea T."/>
            <person name="Sisk P."/>
            <person name="Sykes S."/>
            <person name="Wortman J."/>
            <person name="Nusbaum C."/>
            <person name="Birren B."/>
        </authorList>
    </citation>
    <scope>NUCLEOTIDE SEQUENCE [LARGE SCALE GENOMIC DNA]</scope>
    <source>
        <strain evidence="2">ATCC 38817</strain>
    </source>
</reference>
<sequence length="1066" mass="116431">MLAPLARRSARAASLLPGRGSVISHGARTAAALVSPATSESLPPAGLYGRAPSRGIVLFRARMARARGTQLPLTPSAPTATVPPSSAQGTLSPIQLPEQMPFLTIQRYLDKPLQSNMLLLIGQRGIGKTRLIDRTLARLAHPNIRLPGEEAGAPERPGSASATAGDLGGRVALGLVDPTDQDVHTMPGIRPPAPYSLDEGTLFAANPPVRSVSTITTGLVPMRAIPDAPARVFFDGQAPTGPAGASRRLVVFQGFDGCRTPLDFGVGSPLWEQVSPASPAPFHQRLRGLELSFSQAFTNAPSNVFEALRDRLHRVPSEHPVTHFAAAADDPNCPRLRYSSNAPPDYRSSNRVPSLGIGVAARVSQHLGDLAAGRALADTVLDYSAVDAALLTSVLEKLKTAEPTAWLAAIEAELLPQVRLRGEPATQDAGSLGPRSNDAARLVGLLVDALAGAEHRQACRRATEPLDAAGTRDGALTLPALLELASVASGQGTVINLVLRGFGSSADGSREVVYQSGPPTGPPPPFRPTPAPPGLSASDEYDLRREYALFDSMFARYWGNEFDGFNLSAPMLVDMSDSSFMRVDTEDKILLAFRSHRVRMAEMQPAHWLSAEIALGRELAPLLGLERTAPELRFPLDEWDFQPIEQAQVSMDLVLHRQGKLVSSNPRTLDSDVGRKYLAYLDREIPRSVGDFLPVLANRLARLRASGSLGALAGLLHPLRLLHEPARMIDSRQPPYPSAETPNVLAYMKYLLRPLWSKGDPWAESAWRGYHRDLHQYLGTAPGDLHAYAQTVRQLEAPGEAGLAMAEKLVAAAQADPLLRRTRLLRAAELSLRDRRAGTDLAGLSPTAALWRASRLARSLVPDPRLAQHLPAALTPARRDIHYAALLPIYQKRMRELYDLLVQVSRSSMPEVSMDDEAPKTATGSDAAISTRDIDPYILRRFVDVFHRMHQVNWTVYPLEPYDVEVKGDPIFTILQQHNFLYASEDYFNISAASAIDRGVMTYFYETAIAEMPFFERLYYSVWRHLAPESLGNRAHMASPIRADFSRNHFHFRRGRDYASYPELSK</sequence>
<feature type="region of interest" description="Disordered" evidence="1">
    <location>
        <begin position="509"/>
        <end position="535"/>
    </location>
</feature>